<dbReference type="SUPFAM" id="SSF52540">
    <property type="entry name" value="P-loop containing nucleoside triphosphate hydrolases"/>
    <property type="match status" value="1"/>
</dbReference>
<gene>
    <name evidence="3" type="ORF">GF1_30260</name>
</gene>
<dbReference type="InterPro" id="IPR052026">
    <property type="entry name" value="ExeA_AAA_ATPase_DNA-bind"/>
</dbReference>
<evidence type="ECO:0000313" key="4">
    <source>
        <dbReference type="Proteomes" id="UP001063350"/>
    </source>
</evidence>
<evidence type="ECO:0000259" key="2">
    <source>
        <dbReference type="SMART" id="SM00382"/>
    </source>
</evidence>
<reference evidence="3" key="1">
    <citation type="submission" date="2020-12" db="EMBL/GenBank/DDBJ databases">
        <title>Desulfobium dissulfuricans gen. nov., sp. nov., a novel mesophilic, sulfate-reducing bacterium isolated from a deep-sea hydrothermal vent.</title>
        <authorList>
            <person name="Hashimoto Y."/>
            <person name="Tame A."/>
            <person name="Sawayama S."/>
            <person name="Miyazaki J."/>
            <person name="Takai K."/>
            <person name="Nakagawa S."/>
        </authorList>
    </citation>
    <scope>NUCLEOTIDE SEQUENCE</scope>
    <source>
        <strain evidence="3">GF1</strain>
    </source>
</reference>
<proteinExistence type="predicted"/>
<sequence length="317" mass="36483">MYLRHFQLREKPFEITTDSRFLWLGEKHQEAFATLRYGILDNKGFLLLTGDVGTGKTTLINALINSLDDEVIVARISDPDLSLGDFFKTIGSAFQLPRQPENKGEFLELFREFLEQAYEEGDQVLLIIDEAQRFRHEMLEEIRLLSNIEKEHAKLLNIFFVGQNEFHDTILKPENRAIRQRITVNYCLNRLSEEETASYISHRLKIAGAERDIFTAEAVREVHLFSGGAPRLINIICDRALLTGFVDEKESIDRDIIRECATELEIIPYTPRNRTAEKPVPNRKTPRRPDKLRPTMPDPGLKFPPAAGKKAVAWDFS</sequence>
<dbReference type="InterPro" id="IPR027417">
    <property type="entry name" value="P-loop_NTPase"/>
</dbReference>
<name>A0A915U458_9BACT</name>
<evidence type="ECO:0000256" key="1">
    <source>
        <dbReference type="SAM" id="MobiDB-lite"/>
    </source>
</evidence>
<dbReference type="Pfam" id="PF13401">
    <property type="entry name" value="AAA_22"/>
    <property type="match status" value="1"/>
</dbReference>
<dbReference type="InterPro" id="IPR003593">
    <property type="entry name" value="AAA+_ATPase"/>
</dbReference>
<dbReference type="CDD" id="cd00009">
    <property type="entry name" value="AAA"/>
    <property type="match status" value="1"/>
</dbReference>
<dbReference type="PANTHER" id="PTHR35894:SF1">
    <property type="entry name" value="PHOSPHORIBULOKINASE _ URIDINE KINASE FAMILY"/>
    <property type="match status" value="1"/>
</dbReference>
<dbReference type="InterPro" id="IPR049945">
    <property type="entry name" value="AAA_22"/>
</dbReference>
<dbReference type="Proteomes" id="UP001063350">
    <property type="component" value="Chromosome"/>
</dbReference>
<dbReference type="RefSeq" id="WP_267927369.1">
    <property type="nucleotide sequence ID" value="NZ_AP024233.1"/>
</dbReference>
<dbReference type="EMBL" id="AP024233">
    <property type="protein sequence ID" value="BCO10650.1"/>
    <property type="molecule type" value="Genomic_DNA"/>
</dbReference>
<feature type="region of interest" description="Disordered" evidence="1">
    <location>
        <begin position="271"/>
        <end position="317"/>
    </location>
</feature>
<feature type="domain" description="AAA+ ATPase" evidence="2">
    <location>
        <begin position="42"/>
        <end position="188"/>
    </location>
</feature>
<dbReference type="PANTHER" id="PTHR35894">
    <property type="entry name" value="GENERAL SECRETION PATHWAY PROTEIN A-RELATED"/>
    <property type="match status" value="1"/>
</dbReference>
<accession>A0A915U458</accession>
<evidence type="ECO:0000313" key="3">
    <source>
        <dbReference type="EMBL" id="BCO10650.1"/>
    </source>
</evidence>
<dbReference type="KEGG" id="ddu:GF1_30260"/>
<protein>
    <recommendedName>
        <fullName evidence="2">AAA+ ATPase domain-containing protein</fullName>
    </recommendedName>
</protein>
<dbReference type="GO" id="GO:0016887">
    <property type="term" value="F:ATP hydrolysis activity"/>
    <property type="evidence" value="ECO:0007669"/>
    <property type="project" value="InterPro"/>
</dbReference>
<keyword evidence="4" id="KW-1185">Reference proteome</keyword>
<dbReference type="SMART" id="SM00382">
    <property type="entry name" value="AAA"/>
    <property type="match status" value="1"/>
</dbReference>
<dbReference type="Gene3D" id="3.40.50.300">
    <property type="entry name" value="P-loop containing nucleotide triphosphate hydrolases"/>
    <property type="match status" value="1"/>
</dbReference>
<organism evidence="3 4">
    <name type="scientific">Desulfolithobacter dissulfuricans</name>
    <dbReference type="NCBI Taxonomy" id="2795293"/>
    <lineage>
        <taxon>Bacteria</taxon>
        <taxon>Pseudomonadati</taxon>
        <taxon>Thermodesulfobacteriota</taxon>
        <taxon>Desulfobulbia</taxon>
        <taxon>Desulfobulbales</taxon>
        <taxon>Desulfobulbaceae</taxon>
        <taxon>Desulfolithobacter</taxon>
    </lineage>
</organism>
<dbReference type="AlphaFoldDB" id="A0A915U458"/>